<sequence length="83" mass="9467">MKKASMEFGQKVRNLRNLQGLSIEQLAEKAGLNDKYLGNVERGEKAPTIETIYYIITALEVTDLTTIFPDPSELTTWYNTKKK</sequence>
<dbReference type="CDD" id="cd00093">
    <property type="entry name" value="HTH_XRE"/>
    <property type="match status" value="1"/>
</dbReference>
<evidence type="ECO:0000313" key="4">
    <source>
        <dbReference type="Proteomes" id="UP000593626"/>
    </source>
</evidence>
<feature type="domain" description="HTH cro/C1-type" evidence="2">
    <location>
        <begin position="12"/>
        <end position="67"/>
    </location>
</feature>
<evidence type="ECO:0000259" key="2">
    <source>
        <dbReference type="PROSITE" id="PS50943"/>
    </source>
</evidence>
<dbReference type="InterPro" id="IPR050807">
    <property type="entry name" value="TransReg_Diox_bact_type"/>
</dbReference>
<dbReference type="KEGG" id="mcui:G8O30_00535"/>
<dbReference type="SMART" id="SM00530">
    <property type="entry name" value="HTH_XRE"/>
    <property type="match status" value="1"/>
</dbReference>
<gene>
    <name evidence="3" type="ORF">G8O30_00535</name>
</gene>
<dbReference type="SUPFAM" id="SSF47413">
    <property type="entry name" value="lambda repressor-like DNA-binding domains"/>
    <property type="match status" value="1"/>
</dbReference>
<dbReference type="Gene3D" id="1.10.260.40">
    <property type="entry name" value="lambda repressor-like DNA-binding domains"/>
    <property type="match status" value="1"/>
</dbReference>
<dbReference type="Proteomes" id="UP000593626">
    <property type="component" value="Chromosome"/>
</dbReference>
<organism evidence="3 4">
    <name type="scientific">Mangrovibacillus cuniculi</name>
    <dbReference type="NCBI Taxonomy" id="2593652"/>
    <lineage>
        <taxon>Bacteria</taxon>
        <taxon>Bacillati</taxon>
        <taxon>Bacillota</taxon>
        <taxon>Bacilli</taxon>
        <taxon>Bacillales</taxon>
        <taxon>Bacillaceae</taxon>
        <taxon>Mangrovibacillus</taxon>
    </lineage>
</organism>
<dbReference type="GO" id="GO:0003700">
    <property type="term" value="F:DNA-binding transcription factor activity"/>
    <property type="evidence" value="ECO:0007669"/>
    <property type="project" value="TreeGrafter"/>
</dbReference>
<dbReference type="GO" id="GO:0005829">
    <property type="term" value="C:cytosol"/>
    <property type="evidence" value="ECO:0007669"/>
    <property type="project" value="TreeGrafter"/>
</dbReference>
<dbReference type="Pfam" id="PF01381">
    <property type="entry name" value="HTH_3"/>
    <property type="match status" value="1"/>
</dbReference>
<accession>A0A7S8C8W6</accession>
<dbReference type="EMBL" id="CP049742">
    <property type="protein sequence ID" value="QPC45567.1"/>
    <property type="molecule type" value="Genomic_DNA"/>
</dbReference>
<dbReference type="PANTHER" id="PTHR46797:SF1">
    <property type="entry name" value="METHYLPHOSPHONATE SYNTHASE"/>
    <property type="match status" value="1"/>
</dbReference>
<dbReference type="RefSeq" id="WP_239673072.1">
    <property type="nucleotide sequence ID" value="NZ_CP049742.1"/>
</dbReference>
<dbReference type="AlphaFoldDB" id="A0A7S8C8W6"/>
<dbReference type="PANTHER" id="PTHR46797">
    <property type="entry name" value="HTH-TYPE TRANSCRIPTIONAL REGULATOR"/>
    <property type="match status" value="1"/>
</dbReference>
<evidence type="ECO:0000256" key="1">
    <source>
        <dbReference type="ARBA" id="ARBA00023125"/>
    </source>
</evidence>
<dbReference type="InterPro" id="IPR010982">
    <property type="entry name" value="Lambda_DNA-bd_dom_sf"/>
</dbReference>
<keyword evidence="4" id="KW-1185">Reference proteome</keyword>
<dbReference type="PROSITE" id="PS50943">
    <property type="entry name" value="HTH_CROC1"/>
    <property type="match status" value="1"/>
</dbReference>
<proteinExistence type="predicted"/>
<dbReference type="GO" id="GO:0003677">
    <property type="term" value="F:DNA binding"/>
    <property type="evidence" value="ECO:0007669"/>
    <property type="project" value="UniProtKB-KW"/>
</dbReference>
<dbReference type="InterPro" id="IPR001387">
    <property type="entry name" value="Cro/C1-type_HTH"/>
</dbReference>
<reference evidence="3 4" key="1">
    <citation type="submission" date="2019-07" db="EMBL/GenBank/DDBJ databases">
        <title>Genome sequence of 2 isolates from Red Sea Mangroves.</title>
        <authorList>
            <person name="Sefrji F."/>
            <person name="Michoud G."/>
            <person name="Merlino G."/>
            <person name="Daffonchio D."/>
        </authorList>
    </citation>
    <scope>NUCLEOTIDE SEQUENCE [LARGE SCALE GENOMIC DNA]</scope>
    <source>
        <strain evidence="3 4">R1DC41</strain>
    </source>
</reference>
<keyword evidence="1" id="KW-0238">DNA-binding</keyword>
<protein>
    <submittedName>
        <fullName evidence="3">Helix-turn-helix transcriptional regulator</fullName>
    </submittedName>
</protein>
<name>A0A7S8C8W6_9BACI</name>
<evidence type="ECO:0000313" key="3">
    <source>
        <dbReference type="EMBL" id="QPC45567.1"/>
    </source>
</evidence>